<proteinExistence type="predicted"/>
<dbReference type="InterPro" id="IPR011991">
    <property type="entry name" value="ArsR-like_HTH"/>
</dbReference>
<reference evidence="1 2" key="1">
    <citation type="journal article" date="2011" name="Stand. Genomic Sci.">
        <title>High quality draft genome sequence of Segniliparus rugosus CDC 945(T)= (ATCC BAA-974(T)).</title>
        <authorList>
            <person name="Earl A.M."/>
            <person name="Desjardins C.A."/>
            <person name="Fitzgerald M.G."/>
            <person name="Arachchi H.M."/>
            <person name="Zeng Q."/>
            <person name="Mehta T."/>
            <person name="Griggs A."/>
            <person name="Birren B.W."/>
            <person name="Toney N.C."/>
            <person name="Carr J."/>
            <person name="Posey J."/>
            <person name="Butler W.R."/>
        </authorList>
    </citation>
    <scope>NUCLEOTIDE SEQUENCE [LARGE SCALE GENOMIC DNA]</scope>
    <source>
        <strain evidence="2">ATCC BAA-974 / DSM 45345 / CCUG 50838 / CIP 108380 / JCM 13579 / CDC 945</strain>
    </source>
</reference>
<dbReference type="Gene3D" id="1.10.10.10">
    <property type="entry name" value="Winged helix-like DNA-binding domain superfamily/Winged helix DNA-binding domain"/>
    <property type="match status" value="1"/>
</dbReference>
<protein>
    <submittedName>
        <fullName evidence="1">Uncharacterized protein</fullName>
    </submittedName>
</protein>
<dbReference type="InterPro" id="IPR036390">
    <property type="entry name" value="WH_DNA-bd_sf"/>
</dbReference>
<dbReference type="Pfam" id="PF12840">
    <property type="entry name" value="HTH_20"/>
    <property type="match status" value="1"/>
</dbReference>
<gene>
    <name evidence="1" type="ORF">HMPREF9336_04260</name>
</gene>
<name>U1LMC0_SEGRC</name>
<dbReference type="SUPFAM" id="SSF46785">
    <property type="entry name" value="Winged helix' DNA-binding domain"/>
    <property type="match status" value="1"/>
</dbReference>
<dbReference type="HOGENOM" id="CLU_078469_0_0_11"/>
<sequence>MKTVDPATMEEPVIAGPSSQHEVGVTRRAIVRLLAQHGSLTAPAIAEHLELSTVGVRRHLVELVESGDAVVVQRKPKAGRGRPPKVYQLTPQGQDRLGNAYDELAQLAFRELQRLGGEEAVVALARRRADSMLSEIGLDSPDFRSADPQSKAERLAQALTSSGYAASTTRVASGVQLCQHHCPVSNVAADFPALCEAETAAFGELLGTHVQRLATIAQGNCVCTTHIPVTQRASKEEVS</sequence>
<evidence type="ECO:0000313" key="2">
    <source>
        <dbReference type="Proteomes" id="UP000004816"/>
    </source>
</evidence>
<accession>U1LMC0</accession>
<evidence type="ECO:0000313" key="1">
    <source>
        <dbReference type="EMBL" id="ERG69116.1"/>
    </source>
</evidence>
<organism evidence="1 2">
    <name type="scientific">Segniliparus rugosus (strain ATCC BAA-974 / DSM 45345 / CCUG 50838 / CIP 108380 / JCM 13579 / CDC 945)</name>
    <dbReference type="NCBI Taxonomy" id="679197"/>
    <lineage>
        <taxon>Bacteria</taxon>
        <taxon>Bacillati</taxon>
        <taxon>Actinomycetota</taxon>
        <taxon>Actinomycetes</taxon>
        <taxon>Mycobacteriales</taxon>
        <taxon>Segniliparaceae</taxon>
        <taxon>Segniliparus</taxon>
    </lineage>
</organism>
<dbReference type="Proteomes" id="UP000004816">
    <property type="component" value="Unassembled WGS sequence"/>
</dbReference>
<dbReference type="STRING" id="679197.HMPREF9336_04260"/>
<dbReference type="PANTHER" id="PTHR30363:SF28">
    <property type="entry name" value="TRANSCRIPTIONAL REGULATORY PROTEIN-RELATED"/>
    <property type="match status" value="1"/>
</dbReference>
<dbReference type="InterPro" id="IPR050313">
    <property type="entry name" value="Carb_Metab_HTH_regulators"/>
</dbReference>
<dbReference type="PANTHER" id="PTHR30363">
    <property type="entry name" value="HTH-TYPE TRANSCRIPTIONAL REGULATOR SRLR-RELATED"/>
    <property type="match status" value="1"/>
</dbReference>
<comment type="caution">
    <text evidence="1">The sequence shown here is derived from an EMBL/GenBank/DDBJ whole genome shotgun (WGS) entry which is preliminary data.</text>
</comment>
<dbReference type="EMBL" id="ACZI02000003">
    <property type="protein sequence ID" value="ERG69116.1"/>
    <property type="molecule type" value="Genomic_DNA"/>
</dbReference>
<dbReference type="RefSeq" id="WP_021030507.1">
    <property type="nucleotide sequence ID" value="NZ_KI391954.1"/>
</dbReference>
<dbReference type="CDD" id="cd00090">
    <property type="entry name" value="HTH_ARSR"/>
    <property type="match status" value="1"/>
</dbReference>
<dbReference type="InterPro" id="IPR036388">
    <property type="entry name" value="WH-like_DNA-bd_sf"/>
</dbReference>
<dbReference type="AlphaFoldDB" id="U1LMC0"/>
<dbReference type="eggNOG" id="COG2345">
    <property type="taxonomic scope" value="Bacteria"/>
</dbReference>
<keyword evidence="2" id="KW-1185">Reference proteome</keyword>